<dbReference type="Pfam" id="PF14520">
    <property type="entry name" value="HHH_5"/>
    <property type="match status" value="1"/>
</dbReference>
<organism evidence="9">
    <name type="scientific">Deinococcus sonorensis KR-87</name>
    <dbReference type="NCBI Taxonomy" id="694439"/>
    <lineage>
        <taxon>Bacteria</taxon>
        <taxon>Thermotogati</taxon>
        <taxon>Deinococcota</taxon>
        <taxon>Deinococci</taxon>
        <taxon>Deinococcales</taxon>
        <taxon>Deinococcaceae</taxon>
        <taxon>Deinococcus</taxon>
    </lineage>
</organism>
<gene>
    <name evidence="9" type="ORF">ABOD76_12185</name>
</gene>
<dbReference type="SMART" id="SM00490">
    <property type="entry name" value="HELICc"/>
    <property type="match status" value="1"/>
</dbReference>
<evidence type="ECO:0000256" key="1">
    <source>
        <dbReference type="ARBA" id="ARBA00022741"/>
    </source>
</evidence>
<dbReference type="InterPro" id="IPR027417">
    <property type="entry name" value="P-loop_NTPase"/>
</dbReference>
<keyword evidence="2" id="KW-0378">Hydrolase</keyword>
<dbReference type="GO" id="GO:0005524">
    <property type="term" value="F:ATP binding"/>
    <property type="evidence" value="ECO:0007669"/>
    <property type="project" value="UniProtKB-KW"/>
</dbReference>
<protein>
    <submittedName>
        <fullName evidence="9">DEAD/DEAH box helicase</fullName>
    </submittedName>
</protein>
<dbReference type="InterPro" id="IPR011545">
    <property type="entry name" value="DEAD/DEAH_box_helicase_dom"/>
</dbReference>
<dbReference type="SMART" id="SM00487">
    <property type="entry name" value="DEXDc"/>
    <property type="match status" value="1"/>
</dbReference>
<feature type="domain" description="SWIM-type" evidence="6">
    <location>
        <begin position="700"/>
        <end position="742"/>
    </location>
</feature>
<proteinExistence type="predicted"/>
<dbReference type="GO" id="GO:0004386">
    <property type="term" value="F:helicase activity"/>
    <property type="evidence" value="ECO:0007669"/>
    <property type="project" value="UniProtKB-KW"/>
</dbReference>
<dbReference type="Pfam" id="PF00271">
    <property type="entry name" value="Helicase_C"/>
    <property type="match status" value="1"/>
</dbReference>
<dbReference type="GO" id="GO:0008270">
    <property type="term" value="F:zinc ion binding"/>
    <property type="evidence" value="ECO:0007669"/>
    <property type="project" value="UniProtKB-KW"/>
</dbReference>
<evidence type="ECO:0000256" key="2">
    <source>
        <dbReference type="ARBA" id="ARBA00022801"/>
    </source>
</evidence>
<dbReference type="PANTHER" id="PTHR47961">
    <property type="entry name" value="DNA POLYMERASE THETA, PUTATIVE (AFU_ORTHOLOGUE AFUA_1G05260)-RELATED"/>
    <property type="match status" value="1"/>
</dbReference>
<feature type="domain" description="Helicase ATP-binding" evidence="7">
    <location>
        <begin position="15"/>
        <end position="182"/>
    </location>
</feature>
<evidence type="ECO:0000259" key="8">
    <source>
        <dbReference type="PROSITE" id="PS51194"/>
    </source>
</evidence>
<dbReference type="GO" id="GO:0003676">
    <property type="term" value="F:nucleic acid binding"/>
    <property type="evidence" value="ECO:0007669"/>
    <property type="project" value="InterPro"/>
</dbReference>
<reference evidence="9" key="1">
    <citation type="submission" date="2024-06" db="EMBL/GenBank/DDBJ databases">
        <title>Draft Genome Sequence of Deinococcus sonorensis Type Strain KR-87, a Biofilm Producing Representative of the Genus Deinococcus.</title>
        <authorList>
            <person name="Boren L.S."/>
            <person name="Grosso R.A."/>
            <person name="Hugenberg-Cox A.N."/>
            <person name="Hill J.T.E."/>
            <person name="Albert C.M."/>
            <person name="Tuohy J.M."/>
        </authorList>
    </citation>
    <scope>NUCLEOTIDE SEQUENCE</scope>
    <source>
        <strain evidence="9">KR-87</strain>
    </source>
</reference>
<keyword evidence="1" id="KW-0547">Nucleotide-binding</keyword>
<dbReference type="AlphaFoldDB" id="A0AAU7UE13"/>
<keyword evidence="4" id="KW-0067">ATP-binding</keyword>
<dbReference type="PROSITE" id="PS51192">
    <property type="entry name" value="HELICASE_ATP_BIND_1"/>
    <property type="match status" value="1"/>
</dbReference>
<keyword evidence="5" id="KW-0862">Zinc</keyword>
<dbReference type="GO" id="GO:0016787">
    <property type="term" value="F:hydrolase activity"/>
    <property type="evidence" value="ECO:0007669"/>
    <property type="project" value="UniProtKB-KW"/>
</dbReference>
<dbReference type="InterPro" id="IPR050474">
    <property type="entry name" value="Hel308_SKI2-like"/>
</dbReference>
<keyword evidence="3 9" id="KW-0347">Helicase</keyword>
<accession>A0AAU7UE13</accession>
<evidence type="ECO:0000259" key="6">
    <source>
        <dbReference type="PROSITE" id="PS50966"/>
    </source>
</evidence>
<evidence type="ECO:0000256" key="4">
    <source>
        <dbReference type="ARBA" id="ARBA00022840"/>
    </source>
</evidence>
<evidence type="ECO:0000313" key="9">
    <source>
        <dbReference type="EMBL" id="XBV87028.1"/>
    </source>
</evidence>
<dbReference type="InterPro" id="IPR001650">
    <property type="entry name" value="Helicase_C-like"/>
</dbReference>
<evidence type="ECO:0000259" key="7">
    <source>
        <dbReference type="PROSITE" id="PS51192"/>
    </source>
</evidence>
<dbReference type="PANTHER" id="PTHR47961:SF6">
    <property type="entry name" value="DNA-DIRECTED DNA POLYMERASE"/>
    <property type="match status" value="1"/>
</dbReference>
<keyword evidence="5" id="KW-0863">Zinc-finger</keyword>
<sequence length="769" mass="84365">MTWFASPAQEEIAASALLTSGYSCVLQLPTGAGKTHLAWQAMQEEVTSGGRAVFVVPLRALADQVHVRWSAERPDLKLGVYTGDHSGGVPLAEAQVLIMTPERLDACTRSWSSHWTWIPHVSLLVVDEFHLLGEGRRGARLEGTLLRFERLNPLCRWVTLSATLGNRAELADWLGALEYGSPWRPVPLTWREVTYPNPEAKRGVLLQLLREAQGGNTLVFVQSRRRAEGLAVALREAGFAADHHHAGLAPEARRAAEAAFTSGSTPVLVCTSTLELGLNLPCRRVVLYDLNSWDGKTFAPLPVRNAWQRAGRAGRYNLDDAGEVITVRAAWDRHTPAYAAGMFEPVRSALSRESFLLEQLVADISSGLLRSREGLGRYYARTLAAKQRILPPLKPLLDRALQAGLLTEQSDERRRLNVTPAGRVAARHLLAPETVLRWAHLAGFITPFDLLLFTLTLPDMEVRLPVDFEDLPALRADLARVPSILLRSSPAEVTRKLGVTGRGLLHALHTACAVWAVLHGEEEDIVAARASAYPFELRRLREEGVRILAAAGQWLASTAPDPADPTRDGRAHTTLVRRVTLLRTMLSGPMGLDAATLTRVPGIGVGWAKALCAHGILDLEALAASLPGDLRDVPRLGTSRAAQWIAAAEELVKDWAELDIWADAAPPALPVTSTALNTPVDPYRLKRASDLTVQVLDHGFRVTGGQEPHLITRRSDTLRCDCADHATGHTCKHLLAVRLRREPDLRAALTALQHDQAPDWSFEHLWMNA</sequence>
<dbReference type="KEGG" id="dsc:ABOD76_12185"/>
<evidence type="ECO:0000256" key="5">
    <source>
        <dbReference type="PROSITE-ProRule" id="PRU00325"/>
    </source>
</evidence>
<keyword evidence="5" id="KW-0479">Metal-binding</keyword>
<dbReference type="RefSeq" id="WP_350245134.1">
    <property type="nucleotide sequence ID" value="NZ_CP158299.1"/>
</dbReference>
<dbReference type="Gene3D" id="1.10.3380.20">
    <property type="match status" value="1"/>
</dbReference>
<dbReference type="InterPro" id="IPR014001">
    <property type="entry name" value="Helicase_ATP-bd"/>
</dbReference>
<dbReference type="Gene3D" id="1.10.150.20">
    <property type="entry name" value="5' to 3' exonuclease, C-terminal subdomain"/>
    <property type="match status" value="1"/>
</dbReference>
<dbReference type="InterPro" id="IPR007527">
    <property type="entry name" value="Znf_SWIM"/>
</dbReference>
<dbReference type="PROSITE" id="PS50966">
    <property type="entry name" value="ZF_SWIM"/>
    <property type="match status" value="1"/>
</dbReference>
<dbReference type="Pfam" id="PF00270">
    <property type="entry name" value="DEAD"/>
    <property type="match status" value="1"/>
</dbReference>
<dbReference type="SUPFAM" id="SSF158702">
    <property type="entry name" value="Sec63 N-terminal domain-like"/>
    <property type="match status" value="1"/>
</dbReference>
<dbReference type="EMBL" id="CP158299">
    <property type="protein sequence ID" value="XBV87028.1"/>
    <property type="molecule type" value="Genomic_DNA"/>
</dbReference>
<dbReference type="SUPFAM" id="SSF52540">
    <property type="entry name" value="P-loop containing nucleoside triphosphate hydrolases"/>
    <property type="match status" value="1"/>
</dbReference>
<name>A0AAU7UE13_9DEIO</name>
<dbReference type="Gene3D" id="3.40.50.300">
    <property type="entry name" value="P-loop containing nucleotide triphosphate hydrolases"/>
    <property type="match status" value="2"/>
</dbReference>
<dbReference type="PROSITE" id="PS51194">
    <property type="entry name" value="HELICASE_CTER"/>
    <property type="match status" value="1"/>
</dbReference>
<feature type="domain" description="Helicase C-terminal" evidence="8">
    <location>
        <begin position="204"/>
        <end position="362"/>
    </location>
</feature>
<evidence type="ECO:0000256" key="3">
    <source>
        <dbReference type="ARBA" id="ARBA00022806"/>
    </source>
</evidence>